<proteinExistence type="predicted"/>
<dbReference type="Gene3D" id="3.40.50.1820">
    <property type="entry name" value="alpha/beta hydrolase"/>
    <property type="match status" value="1"/>
</dbReference>
<protein>
    <submittedName>
        <fullName evidence="4">Alpha/beta hydrolase</fullName>
    </submittedName>
</protein>
<dbReference type="OrthoDB" id="9794725at2"/>
<evidence type="ECO:0000256" key="1">
    <source>
        <dbReference type="ARBA" id="ARBA00022801"/>
    </source>
</evidence>
<dbReference type="AlphaFoldDB" id="F0SJZ5"/>
<feature type="chain" id="PRO_5003258623" evidence="2">
    <location>
        <begin position="21"/>
        <end position="295"/>
    </location>
</feature>
<dbReference type="InterPro" id="IPR049492">
    <property type="entry name" value="BD-FAE-like_dom"/>
</dbReference>
<dbReference type="PANTHER" id="PTHR48081">
    <property type="entry name" value="AB HYDROLASE SUPERFAMILY PROTEIN C4A8.06C"/>
    <property type="match status" value="1"/>
</dbReference>
<dbReference type="InterPro" id="IPR029058">
    <property type="entry name" value="AB_hydrolase_fold"/>
</dbReference>
<dbReference type="InterPro" id="IPR050300">
    <property type="entry name" value="GDXG_lipolytic_enzyme"/>
</dbReference>
<dbReference type="KEGG" id="pbs:Plabr_1066"/>
<feature type="signal peptide" evidence="2">
    <location>
        <begin position="1"/>
        <end position="20"/>
    </location>
</feature>
<dbReference type="GO" id="GO:0016787">
    <property type="term" value="F:hydrolase activity"/>
    <property type="evidence" value="ECO:0007669"/>
    <property type="project" value="UniProtKB-KW"/>
</dbReference>
<dbReference type="EMBL" id="CP002546">
    <property type="protein sequence ID" value="ADY58684.1"/>
    <property type="molecule type" value="Genomic_DNA"/>
</dbReference>
<evidence type="ECO:0000313" key="4">
    <source>
        <dbReference type="EMBL" id="ADY58684.1"/>
    </source>
</evidence>
<name>F0SJZ5_RUBBR</name>
<dbReference type="SUPFAM" id="SSF53474">
    <property type="entry name" value="alpha/beta-Hydrolases"/>
    <property type="match status" value="1"/>
</dbReference>
<keyword evidence="5" id="KW-1185">Reference proteome</keyword>
<dbReference type="RefSeq" id="WP_013627417.1">
    <property type="nucleotide sequence ID" value="NC_015174.1"/>
</dbReference>
<evidence type="ECO:0000256" key="2">
    <source>
        <dbReference type="SAM" id="SignalP"/>
    </source>
</evidence>
<dbReference type="PANTHER" id="PTHR48081:SF6">
    <property type="entry name" value="PEPTIDASE S9 PROLYL OLIGOPEPTIDASE CATALYTIC DOMAIN-CONTAINING PROTEIN"/>
    <property type="match status" value="1"/>
</dbReference>
<sequence>MRALLVAALLLGGWGQMAGAEDLVLPEKMNLWPDGAPGAKGEEPTDIPTLTHFPASPRKASGCAIVICPGGGYRHLANGHEGNDIAAWANSLNVTAFVLNYRLAPNYKHPAMMDDVQRAIQHVRANADKYSVDPERVGVLGFSAGGHLASTAATHILDADPDAEDPVRRVSSRPDFAVLCYPVITFVNEAMHRGSRNNLLGEDAPAELVEKMSNELQVSEKTPPTFLFHTFEDTGVPPLNSVLFYTAMLEHGVPGELHIFQSGRHGVGLGRGINGTEEWSNLVAKWMETNGWIGK</sequence>
<dbReference type="Pfam" id="PF20434">
    <property type="entry name" value="BD-FAE"/>
    <property type="match status" value="1"/>
</dbReference>
<organism evidence="4 5">
    <name type="scientific">Rubinisphaera brasiliensis (strain ATCC 49424 / DSM 5305 / JCM 21570 / IAM 15109 / NBRC 103401 / IFAM 1448)</name>
    <name type="common">Planctomyces brasiliensis</name>
    <dbReference type="NCBI Taxonomy" id="756272"/>
    <lineage>
        <taxon>Bacteria</taxon>
        <taxon>Pseudomonadati</taxon>
        <taxon>Planctomycetota</taxon>
        <taxon>Planctomycetia</taxon>
        <taxon>Planctomycetales</taxon>
        <taxon>Planctomycetaceae</taxon>
        <taxon>Rubinisphaera</taxon>
    </lineage>
</organism>
<dbReference type="HOGENOM" id="CLU_012494_5_1_0"/>
<reference evidence="5" key="1">
    <citation type="submission" date="2011-02" db="EMBL/GenBank/DDBJ databases">
        <title>The complete genome of Planctomyces brasiliensis DSM 5305.</title>
        <authorList>
            <person name="Lucas S."/>
            <person name="Copeland A."/>
            <person name="Lapidus A."/>
            <person name="Bruce D."/>
            <person name="Goodwin L."/>
            <person name="Pitluck S."/>
            <person name="Kyrpides N."/>
            <person name="Mavromatis K."/>
            <person name="Pagani I."/>
            <person name="Ivanova N."/>
            <person name="Ovchinnikova G."/>
            <person name="Lu M."/>
            <person name="Detter J.C."/>
            <person name="Han C."/>
            <person name="Land M."/>
            <person name="Hauser L."/>
            <person name="Markowitz V."/>
            <person name="Cheng J.-F."/>
            <person name="Hugenholtz P."/>
            <person name="Woyke T."/>
            <person name="Wu D."/>
            <person name="Tindall B."/>
            <person name="Pomrenke H.G."/>
            <person name="Brambilla E."/>
            <person name="Klenk H.-P."/>
            <person name="Eisen J.A."/>
        </authorList>
    </citation>
    <scope>NUCLEOTIDE SEQUENCE [LARGE SCALE GENOMIC DNA]</scope>
    <source>
        <strain evidence="5">ATCC 49424 / DSM 5305 / JCM 21570 / NBRC 103401 / IFAM 1448</strain>
    </source>
</reference>
<gene>
    <name evidence="4" type="ordered locus">Plabr_1066</name>
</gene>
<dbReference type="STRING" id="756272.Plabr_1066"/>
<evidence type="ECO:0000259" key="3">
    <source>
        <dbReference type="Pfam" id="PF20434"/>
    </source>
</evidence>
<feature type="domain" description="BD-FAE-like" evidence="3">
    <location>
        <begin position="63"/>
        <end position="247"/>
    </location>
</feature>
<dbReference type="eggNOG" id="COG0657">
    <property type="taxonomic scope" value="Bacteria"/>
</dbReference>
<accession>F0SJZ5</accession>
<dbReference type="Proteomes" id="UP000006860">
    <property type="component" value="Chromosome"/>
</dbReference>
<evidence type="ECO:0000313" key="5">
    <source>
        <dbReference type="Proteomes" id="UP000006860"/>
    </source>
</evidence>
<keyword evidence="2" id="KW-0732">Signal</keyword>
<keyword evidence="1 4" id="KW-0378">Hydrolase</keyword>